<protein>
    <submittedName>
        <fullName evidence="1">Uncharacterized protein</fullName>
    </submittedName>
</protein>
<sequence>MKENLPPWRVPHDCRGGFQTPILRSQGTRIAAVTFLPLRMMAEPIPGLNEGHMTAETRDWLTSRMTSCTLETEGPPGEVSRFSFFPFLTTLSSHGVSPGNITR</sequence>
<organism evidence="1 2">
    <name type="scientific">Engystomops pustulosus</name>
    <name type="common">Tungara frog</name>
    <name type="synonym">Physalaemus pustulosus</name>
    <dbReference type="NCBI Taxonomy" id="76066"/>
    <lineage>
        <taxon>Eukaryota</taxon>
        <taxon>Metazoa</taxon>
        <taxon>Chordata</taxon>
        <taxon>Craniata</taxon>
        <taxon>Vertebrata</taxon>
        <taxon>Euteleostomi</taxon>
        <taxon>Amphibia</taxon>
        <taxon>Batrachia</taxon>
        <taxon>Anura</taxon>
        <taxon>Neobatrachia</taxon>
        <taxon>Hyloidea</taxon>
        <taxon>Leptodactylidae</taxon>
        <taxon>Leiuperinae</taxon>
        <taxon>Engystomops</taxon>
    </lineage>
</organism>
<gene>
    <name evidence="1" type="ORF">GDO81_021083</name>
</gene>
<accession>A0AAV6YZ94</accession>
<dbReference type="AlphaFoldDB" id="A0AAV6YZ94"/>
<reference evidence="1" key="1">
    <citation type="thesis" date="2020" institute="ProQuest LLC" country="789 East Eisenhower Parkway, Ann Arbor, MI, USA">
        <title>Comparative Genomics and Chromosome Evolution.</title>
        <authorList>
            <person name="Mudd A.B."/>
        </authorList>
    </citation>
    <scope>NUCLEOTIDE SEQUENCE</scope>
    <source>
        <strain evidence="1">237g6f4</strain>
        <tissue evidence="1">Blood</tissue>
    </source>
</reference>
<keyword evidence="2" id="KW-1185">Reference proteome</keyword>
<evidence type="ECO:0000313" key="2">
    <source>
        <dbReference type="Proteomes" id="UP000824782"/>
    </source>
</evidence>
<proteinExistence type="predicted"/>
<evidence type="ECO:0000313" key="1">
    <source>
        <dbReference type="EMBL" id="KAG8539318.1"/>
    </source>
</evidence>
<name>A0AAV6YZ94_ENGPU</name>
<dbReference type="Proteomes" id="UP000824782">
    <property type="component" value="Unassembled WGS sequence"/>
</dbReference>
<dbReference type="EMBL" id="WNYA01015170">
    <property type="protein sequence ID" value="KAG8539318.1"/>
    <property type="molecule type" value="Genomic_DNA"/>
</dbReference>
<comment type="caution">
    <text evidence="1">The sequence shown here is derived from an EMBL/GenBank/DDBJ whole genome shotgun (WGS) entry which is preliminary data.</text>
</comment>